<evidence type="ECO:0000256" key="1">
    <source>
        <dbReference type="ARBA" id="ARBA00023015"/>
    </source>
</evidence>
<dbReference type="EMBL" id="SDGV01000024">
    <property type="protein sequence ID" value="THB60440.1"/>
    <property type="molecule type" value="Genomic_DNA"/>
</dbReference>
<dbReference type="CDD" id="cd01392">
    <property type="entry name" value="HTH_LacI"/>
    <property type="match status" value="1"/>
</dbReference>
<gene>
    <name evidence="5" type="ORF">ESZ54_10510</name>
</gene>
<dbReference type="PANTHER" id="PTHR30146:SF105">
    <property type="entry name" value="CATABOLITE CONTROL PROTEIN B"/>
    <property type="match status" value="1"/>
</dbReference>
<dbReference type="InterPro" id="IPR000843">
    <property type="entry name" value="HTH_LacI"/>
</dbReference>
<keyword evidence="3" id="KW-0804">Transcription</keyword>
<dbReference type="GO" id="GO:0003700">
    <property type="term" value="F:DNA-binding transcription factor activity"/>
    <property type="evidence" value="ECO:0007669"/>
    <property type="project" value="TreeGrafter"/>
</dbReference>
<dbReference type="PROSITE" id="PS50932">
    <property type="entry name" value="HTH_LACI_2"/>
    <property type="match status" value="1"/>
</dbReference>
<proteinExistence type="predicted"/>
<dbReference type="Proteomes" id="UP000310506">
    <property type="component" value="Unassembled WGS sequence"/>
</dbReference>
<dbReference type="OrthoDB" id="9798934at2"/>
<keyword evidence="2" id="KW-0238">DNA-binding</keyword>
<dbReference type="Pfam" id="PF00356">
    <property type="entry name" value="LacI"/>
    <property type="match status" value="1"/>
</dbReference>
<accession>A0A4S3B3T7</accession>
<dbReference type="InterPro" id="IPR001761">
    <property type="entry name" value="Peripla_BP/Lac1_sug-bd_dom"/>
</dbReference>
<dbReference type="Gene3D" id="3.40.50.2300">
    <property type="match status" value="2"/>
</dbReference>
<keyword evidence="1" id="KW-0805">Transcription regulation</keyword>
<dbReference type="SUPFAM" id="SSF47413">
    <property type="entry name" value="lambda repressor-like DNA-binding domains"/>
    <property type="match status" value="1"/>
</dbReference>
<reference evidence="5 6" key="1">
    <citation type="submission" date="2019-01" db="EMBL/GenBank/DDBJ databases">
        <title>Vagococcus silagei sp. nov. isolated from brewer's grain.</title>
        <authorList>
            <person name="Guu J.-R."/>
        </authorList>
    </citation>
    <scope>NUCLEOTIDE SEQUENCE [LARGE SCALE GENOMIC DNA]</scope>
    <source>
        <strain evidence="5 6">2B-2</strain>
    </source>
</reference>
<keyword evidence="6" id="KW-1185">Reference proteome</keyword>
<evidence type="ECO:0000256" key="3">
    <source>
        <dbReference type="ARBA" id="ARBA00023163"/>
    </source>
</evidence>
<dbReference type="SMART" id="SM00354">
    <property type="entry name" value="HTH_LACI"/>
    <property type="match status" value="1"/>
</dbReference>
<name>A0A4S3B3T7_9ENTE</name>
<evidence type="ECO:0000313" key="6">
    <source>
        <dbReference type="Proteomes" id="UP000310506"/>
    </source>
</evidence>
<dbReference type="AlphaFoldDB" id="A0A4S3B3T7"/>
<sequence>MNIQKIADMTGVSKTTVSRVINQEKYVSSEIREKVLRVIEETGYVPNGNAINLSKGKSNTIGVTLPYNNLCYQSLINSILDQANLNGQKVLLLPTYHEEKIEFDYFSLLEQKTIDSLILTTRTSNIEAWEALNMKGKIISTEKLISDKIPMIYSDRQRCYELLFAELKNAHDTDIVFTVQRGVARSQSTFDKVKAFEMYFGKAIEGRDYYTNISGYEIGKEWVLKTFSNKKIPEVFYINGDDTAAGVLKGLEHLGYQHNHDFLLIGEGNTTFSEVLDFSTIDFTPQKIGEEVVNFVCGKMAESNKKYEPKIIWRLNE</sequence>
<evidence type="ECO:0000256" key="2">
    <source>
        <dbReference type="ARBA" id="ARBA00023125"/>
    </source>
</evidence>
<dbReference type="InterPro" id="IPR010982">
    <property type="entry name" value="Lambda_DNA-bd_dom_sf"/>
</dbReference>
<dbReference type="Gene3D" id="1.10.260.40">
    <property type="entry name" value="lambda repressor-like DNA-binding domains"/>
    <property type="match status" value="1"/>
</dbReference>
<evidence type="ECO:0000313" key="5">
    <source>
        <dbReference type="EMBL" id="THB60440.1"/>
    </source>
</evidence>
<dbReference type="GO" id="GO:0000976">
    <property type="term" value="F:transcription cis-regulatory region binding"/>
    <property type="evidence" value="ECO:0007669"/>
    <property type="project" value="TreeGrafter"/>
</dbReference>
<comment type="caution">
    <text evidence="5">The sequence shown here is derived from an EMBL/GenBank/DDBJ whole genome shotgun (WGS) entry which is preliminary data.</text>
</comment>
<feature type="domain" description="HTH lacI-type" evidence="4">
    <location>
        <begin position="1"/>
        <end position="55"/>
    </location>
</feature>
<dbReference type="InterPro" id="IPR028082">
    <property type="entry name" value="Peripla_BP_I"/>
</dbReference>
<dbReference type="PANTHER" id="PTHR30146">
    <property type="entry name" value="LACI-RELATED TRANSCRIPTIONAL REPRESSOR"/>
    <property type="match status" value="1"/>
</dbReference>
<dbReference type="Pfam" id="PF00532">
    <property type="entry name" value="Peripla_BP_1"/>
    <property type="match status" value="1"/>
</dbReference>
<protein>
    <submittedName>
        <fullName evidence="5">LacI family transcriptional regulator</fullName>
    </submittedName>
</protein>
<dbReference type="SUPFAM" id="SSF53822">
    <property type="entry name" value="Periplasmic binding protein-like I"/>
    <property type="match status" value="1"/>
</dbReference>
<organism evidence="5 6">
    <name type="scientific">Vagococcus silagei</name>
    <dbReference type="NCBI Taxonomy" id="2508885"/>
    <lineage>
        <taxon>Bacteria</taxon>
        <taxon>Bacillati</taxon>
        <taxon>Bacillota</taxon>
        <taxon>Bacilli</taxon>
        <taxon>Lactobacillales</taxon>
        <taxon>Enterococcaceae</taxon>
        <taxon>Vagococcus</taxon>
    </lineage>
</organism>
<evidence type="ECO:0000259" key="4">
    <source>
        <dbReference type="PROSITE" id="PS50932"/>
    </source>
</evidence>